<keyword evidence="2" id="KW-0238">DNA-binding</keyword>
<dbReference type="EMBL" id="DVMU01000190">
    <property type="protein sequence ID" value="HIU34609.1"/>
    <property type="molecule type" value="Genomic_DNA"/>
</dbReference>
<dbReference type="InterPro" id="IPR000595">
    <property type="entry name" value="cNMP-bd_dom"/>
</dbReference>
<accession>A0A9D1IEP4</accession>
<gene>
    <name evidence="6" type="ORF">IAB02_08605</name>
</gene>
<dbReference type="AlphaFoldDB" id="A0A9D1IEP4"/>
<dbReference type="CDD" id="cd00038">
    <property type="entry name" value="CAP_ED"/>
    <property type="match status" value="1"/>
</dbReference>
<dbReference type="SUPFAM" id="SSF46785">
    <property type="entry name" value="Winged helix' DNA-binding domain"/>
    <property type="match status" value="1"/>
</dbReference>
<dbReference type="InterPro" id="IPR018490">
    <property type="entry name" value="cNMP-bd_dom_sf"/>
</dbReference>
<evidence type="ECO:0000256" key="2">
    <source>
        <dbReference type="ARBA" id="ARBA00023125"/>
    </source>
</evidence>
<keyword evidence="3" id="KW-0804">Transcription</keyword>
<evidence type="ECO:0000256" key="3">
    <source>
        <dbReference type="ARBA" id="ARBA00023163"/>
    </source>
</evidence>
<evidence type="ECO:0000313" key="6">
    <source>
        <dbReference type="EMBL" id="HIU34609.1"/>
    </source>
</evidence>
<protein>
    <submittedName>
        <fullName evidence="6">Crp/Fnr family transcriptional regulator</fullName>
    </submittedName>
</protein>
<keyword evidence="1" id="KW-0805">Transcription regulation</keyword>
<reference evidence="6" key="2">
    <citation type="journal article" date="2021" name="PeerJ">
        <title>Extensive microbial diversity within the chicken gut microbiome revealed by metagenomics and culture.</title>
        <authorList>
            <person name="Gilroy R."/>
            <person name="Ravi A."/>
            <person name="Getino M."/>
            <person name="Pursley I."/>
            <person name="Horton D.L."/>
            <person name="Alikhan N.F."/>
            <person name="Baker D."/>
            <person name="Gharbi K."/>
            <person name="Hall N."/>
            <person name="Watson M."/>
            <person name="Adriaenssens E.M."/>
            <person name="Foster-Nyarko E."/>
            <person name="Jarju S."/>
            <person name="Secka A."/>
            <person name="Antonio M."/>
            <person name="Oren A."/>
            <person name="Chaudhuri R.R."/>
            <person name="La Ragione R."/>
            <person name="Hildebrand F."/>
            <person name="Pallen M.J."/>
        </authorList>
    </citation>
    <scope>NUCLEOTIDE SEQUENCE</scope>
    <source>
        <strain evidence="6">ChiHcec3-11533</strain>
    </source>
</reference>
<name>A0A9D1IEP4_9FIRM</name>
<dbReference type="GO" id="GO:0003677">
    <property type="term" value="F:DNA binding"/>
    <property type="evidence" value="ECO:0007669"/>
    <property type="project" value="UniProtKB-KW"/>
</dbReference>
<dbReference type="Proteomes" id="UP000824072">
    <property type="component" value="Unassembled WGS sequence"/>
</dbReference>
<dbReference type="Gene3D" id="2.60.120.10">
    <property type="entry name" value="Jelly Rolls"/>
    <property type="match status" value="1"/>
</dbReference>
<dbReference type="SUPFAM" id="SSF51206">
    <property type="entry name" value="cAMP-binding domain-like"/>
    <property type="match status" value="1"/>
</dbReference>
<dbReference type="InterPro" id="IPR012318">
    <property type="entry name" value="HTH_CRP"/>
</dbReference>
<evidence type="ECO:0000259" key="4">
    <source>
        <dbReference type="PROSITE" id="PS50042"/>
    </source>
</evidence>
<evidence type="ECO:0000259" key="5">
    <source>
        <dbReference type="PROSITE" id="PS51063"/>
    </source>
</evidence>
<dbReference type="InterPro" id="IPR014710">
    <property type="entry name" value="RmlC-like_jellyroll"/>
</dbReference>
<dbReference type="PROSITE" id="PS50042">
    <property type="entry name" value="CNMP_BINDING_3"/>
    <property type="match status" value="1"/>
</dbReference>
<dbReference type="InterPro" id="IPR036390">
    <property type="entry name" value="WH_DNA-bd_sf"/>
</dbReference>
<feature type="domain" description="Cyclic nucleotide-binding" evidence="4">
    <location>
        <begin position="1"/>
        <end position="78"/>
    </location>
</feature>
<feature type="non-terminal residue" evidence="6">
    <location>
        <position position="1"/>
    </location>
</feature>
<reference evidence="6" key="1">
    <citation type="submission" date="2020-10" db="EMBL/GenBank/DDBJ databases">
        <authorList>
            <person name="Gilroy R."/>
        </authorList>
    </citation>
    <scope>NUCLEOTIDE SEQUENCE</scope>
    <source>
        <strain evidence="6">ChiHcec3-11533</strain>
    </source>
</reference>
<sequence>QSAYKKGETIFAEGMVTERLGLVLSGLAIISSVDVWGNTSILGHVAPGEAFAEAYACIPEQPLLVTVSAAEDTSVLFLHVGKILHTCPHACPCHERLARNLLGVCARKSLQLSRKILHTGSKSIRGRLMSYFSECAKNSGSNCFRIPYNRQQLADYLGVDRSALCNALSKMQKEGILTYQKNQIRLKT</sequence>
<feature type="domain" description="HTH crp-type" evidence="5">
    <location>
        <begin position="122"/>
        <end position="188"/>
    </location>
</feature>
<proteinExistence type="predicted"/>
<dbReference type="GO" id="GO:0006355">
    <property type="term" value="P:regulation of DNA-templated transcription"/>
    <property type="evidence" value="ECO:0007669"/>
    <property type="project" value="InterPro"/>
</dbReference>
<dbReference type="Pfam" id="PF00027">
    <property type="entry name" value="cNMP_binding"/>
    <property type="match status" value="1"/>
</dbReference>
<evidence type="ECO:0000313" key="7">
    <source>
        <dbReference type="Proteomes" id="UP000824072"/>
    </source>
</evidence>
<organism evidence="6 7">
    <name type="scientific">Candidatus Pullichristensenella excrementigallinarum</name>
    <dbReference type="NCBI Taxonomy" id="2840907"/>
    <lineage>
        <taxon>Bacteria</taxon>
        <taxon>Bacillati</taxon>
        <taxon>Bacillota</taxon>
        <taxon>Clostridia</taxon>
        <taxon>Candidatus Pullichristensenella</taxon>
    </lineage>
</organism>
<dbReference type="PROSITE" id="PS51063">
    <property type="entry name" value="HTH_CRP_2"/>
    <property type="match status" value="1"/>
</dbReference>
<dbReference type="SMART" id="SM00419">
    <property type="entry name" value="HTH_CRP"/>
    <property type="match status" value="1"/>
</dbReference>
<evidence type="ECO:0000256" key="1">
    <source>
        <dbReference type="ARBA" id="ARBA00023015"/>
    </source>
</evidence>
<comment type="caution">
    <text evidence="6">The sequence shown here is derived from an EMBL/GenBank/DDBJ whole genome shotgun (WGS) entry which is preliminary data.</text>
</comment>
<dbReference type="Pfam" id="PF13545">
    <property type="entry name" value="HTH_Crp_2"/>
    <property type="match status" value="1"/>
</dbReference>